<dbReference type="InterPro" id="IPR000594">
    <property type="entry name" value="ThiF_NAD_FAD-bd"/>
</dbReference>
<gene>
    <name evidence="5" type="primary">moeZ</name>
    <name evidence="5" type="ORF">ATZ99_22930</name>
</gene>
<organism evidence="5 6">
    <name type="scientific">Thermovenabulum gondwanense</name>
    <dbReference type="NCBI Taxonomy" id="520767"/>
    <lineage>
        <taxon>Bacteria</taxon>
        <taxon>Bacillati</taxon>
        <taxon>Bacillota</taxon>
        <taxon>Clostridia</taxon>
        <taxon>Thermosediminibacterales</taxon>
        <taxon>Thermosediminibacteraceae</taxon>
        <taxon>Thermovenabulum</taxon>
    </lineage>
</organism>
<sequence>MLLPKEKINRFLRHIIMPEISGPGQKKLIESKGLVVSPSPESAIPLVFYLAALGIENLYCYFKSYDEYYFFLKENLKDFNPDLKLFFLSEEEIESSIDELDFCVFFDEFFVPEKFKEVPAVFALTSPWRGIIKTSKGATFLEEEDLLFPESLKKISENSPGKILSRCFSGAICSIEAAKLVLKIGKTLDSPLYYDLLNMDFTNTFEPVNTEEPALFEENNFYELLSKAKVLIVGTGGLGSPAALALTLAGVGTIGLVDSDNVEISNLNRQILHSTSRINMPKVDSAEIFLKKLNPKINIIKYHTRFTLENSLEIVKDYDVVIDGVDNLPTRYLLNDVCVISKKPLAEAGVLRFEGLGMTIVPGKGPCYRCVFPKMPPAGSIPSCSETGILGPVPGVLGFIEATETVKIITGAGKLLKGRLVFFDSMDLDFRTPEIKNNPECPVCGQNPSIKDLKGEYGFICENNNIERED</sequence>
<keyword evidence="6" id="KW-1185">Reference proteome</keyword>
<evidence type="ECO:0000259" key="4">
    <source>
        <dbReference type="Pfam" id="PF00899"/>
    </source>
</evidence>
<dbReference type="Proteomes" id="UP000075737">
    <property type="component" value="Unassembled WGS sequence"/>
</dbReference>
<evidence type="ECO:0000313" key="6">
    <source>
        <dbReference type="Proteomes" id="UP000075737"/>
    </source>
</evidence>
<proteinExistence type="predicted"/>
<dbReference type="RefSeq" id="WP_068749379.1">
    <property type="nucleotide sequence ID" value="NZ_LOHZ01000047.1"/>
</dbReference>
<dbReference type="PANTHER" id="PTHR10953:SF102">
    <property type="entry name" value="ADENYLYLTRANSFERASE AND SULFURTRANSFERASE MOCS3"/>
    <property type="match status" value="1"/>
</dbReference>
<dbReference type="GO" id="GO:0005829">
    <property type="term" value="C:cytosol"/>
    <property type="evidence" value="ECO:0007669"/>
    <property type="project" value="TreeGrafter"/>
</dbReference>
<dbReference type="CDD" id="cd00757">
    <property type="entry name" value="ThiF_MoeB_HesA_family"/>
    <property type="match status" value="1"/>
</dbReference>
<dbReference type="Pfam" id="PF00899">
    <property type="entry name" value="ThiF"/>
    <property type="match status" value="1"/>
</dbReference>
<dbReference type="PANTHER" id="PTHR10953">
    <property type="entry name" value="UBIQUITIN-ACTIVATING ENZYME E1"/>
    <property type="match status" value="1"/>
</dbReference>
<dbReference type="InterPro" id="IPR035985">
    <property type="entry name" value="Ubiquitin-activating_enz"/>
</dbReference>
<comment type="caution">
    <text evidence="5">The sequence shown here is derived from an EMBL/GenBank/DDBJ whole genome shotgun (WGS) entry which is preliminary data.</text>
</comment>
<keyword evidence="1 5" id="KW-0808">Transferase</keyword>
<keyword evidence="2" id="KW-0547">Nucleotide-binding</keyword>
<feature type="domain" description="THIF-type NAD/FAD binding fold" evidence="4">
    <location>
        <begin position="220"/>
        <end position="443"/>
    </location>
</feature>
<evidence type="ECO:0000256" key="1">
    <source>
        <dbReference type="ARBA" id="ARBA00022679"/>
    </source>
</evidence>
<keyword evidence="3" id="KW-0067">ATP-binding</keyword>
<dbReference type="InterPro" id="IPR045886">
    <property type="entry name" value="ThiF/MoeB/HesA"/>
</dbReference>
<accession>A0A162M3W0</accession>
<evidence type="ECO:0000256" key="2">
    <source>
        <dbReference type="ARBA" id="ARBA00022741"/>
    </source>
</evidence>
<dbReference type="GO" id="GO:0008641">
    <property type="term" value="F:ubiquitin-like modifier activating enzyme activity"/>
    <property type="evidence" value="ECO:0007669"/>
    <property type="project" value="InterPro"/>
</dbReference>
<reference evidence="5 6" key="1">
    <citation type="submission" date="2015-12" db="EMBL/GenBank/DDBJ databases">
        <title>Draft genome of Thermovenabulum gondwanense isolated from a red thermophilic microbial mat colonisisng an outflow channel of a bore well.</title>
        <authorList>
            <person name="Patel B.K."/>
        </authorList>
    </citation>
    <scope>NUCLEOTIDE SEQUENCE [LARGE SCALE GENOMIC DNA]</scope>
    <source>
        <strain evidence="5 6">R270</strain>
    </source>
</reference>
<evidence type="ECO:0000256" key="3">
    <source>
        <dbReference type="ARBA" id="ARBA00022840"/>
    </source>
</evidence>
<dbReference type="SUPFAM" id="SSF69572">
    <property type="entry name" value="Activating enzymes of the ubiquitin-like proteins"/>
    <property type="match status" value="1"/>
</dbReference>
<dbReference type="OrthoDB" id="9804286at2"/>
<keyword evidence="5" id="KW-0548">Nucleotidyltransferase</keyword>
<dbReference type="GO" id="GO:0005524">
    <property type="term" value="F:ATP binding"/>
    <property type="evidence" value="ECO:0007669"/>
    <property type="project" value="UniProtKB-KW"/>
</dbReference>
<name>A0A162M3W0_9FIRM</name>
<dbReference type="GO" id="GO:0008146">
    <property type="term" value="F:sulfotransferase activity"/>
    <property type="evidence" value="ECO:0007669"/>
    <property type="project" value="TreeGrafter"/>
</dbReference>
<dbReference type="EMBL" id="LOHZ01000047">
    <property type="protein sequence ID" value="KYO63813.1"/>
    <property type="molecule type" value="Genomic_DNA"/>
</dbReference>
<protein>
    <submittedName>
        <fullName evidence="5">Putative adenylyltransferase/sulfurtransferase MoeZ</fullName>
    </submittedName>
</protein>
<dbReference type="FunFam" id="3.40.50.720:FF:000033">
    <property type="entry name" value="Adenylyltransferase and sulfurtransferase MOCS3"/>
    <property type="match status" value="1"/>
</dbReference>
<dbReference type="STRING" id="520767.ATZ99_22930"/>
<dbReference type="AlphaFoldDB" id="A0A162M3W0"/>
<evidence type="ECO:0000313" key="5">
    <source>
        <dbReference type="EMBL" id="KYO63813.1"/>
    </source>
</evidence>
<dbReference type="GO" id="GO:0004792">
    <property type="term" value="F:thiosulfate-cyanide sulfurtransferase activity"/>
    <property type="evidence" value="ECO:0007669"/>
    <property type="project" value="TreeGrafter"/>
</dbReference>
<dbReference type="Gene3D" id="3.40.50.720">
    <property type="entry name" value="NAD(P)-binding Rossmann-like Domain"/>
    <property type="match status" value="1"/>
</dbReference>
<dbReference type="GO" id="GO:0016779">
    <property type="term" value="F:nucleotidyltransferase activity"/>
    <property type="evidence" value="ECO:0007669"/>
    <property type="project" value="UniProtKB-KW"/>
</dbReference>